<dbReference type="InterPro" id="IPR015814">
    <property type="entry name" value="Pgluconate_DH_NAD-bd_C"/>
</dbReference>
<dbReference type="SUPFAM" id="SSF48179">
    <property type="entry name" value="6-phosphogluconate dehydrogenase C-terminal domain-like"/>
    <property type="match status" value="1"/>
</dbReference>
<dbReference type="Pfam" id="PF03446">
    <property type="entry name" value="NAD_binding_2"/>
    <property type="match status" value="1"/>
</dbReference>
<dbReference type="InterPro" id="IPR006115">
    <property type="entry name" value="6PGDH_NADP-bd"/>
</dbReference>
<dbReference type="EMBL" id="JBHRTN010000026">
    <property type="protein sequence ID" value="MFC3127304.1"/>
    <property type="molecule type" value="Genomic_DNA"/>
</dbReference>
<evidence type="ECO:0000259" key="1">
    <source>
        <dbReference type="Pfam" id="PF03446"/>
    </source>
</evidence>
<accession>A0ABV7G3M5</accession>
<dbReference type="InterPro" id="IPR036291">
    <property type="entry name" value="NAD(P)-bd_dom_sf"/>
</dbReference>
<dbReference type="RefSeq" id="WP_379599244.1">
    <property type="nucleotide sequence ID" value="NZ_JBHRTN010000026.1"/>
</dbReference>
<organism evidence="3 4">
    <name type="scientific">Teichococcus globiformis</name>
    <dbReference type="NCBI Taxonomy" id="2307229"/>
    <lineage>
        <taxon>Bacteria</taxon>
        <taxon>Pseudomonadati</taxon>
        <taxon>Pseudomonadota</taxon>
        <taxon>Alphaproteobacteria</taxon>
        <taxon>Acetobacterales</taxon>
        <taxon>Roseomonadaceae</taxon>
        <taxon>Roseomonas</taxon>
    </lineage>
</organism>
<dbReference type="Pfam" id="PF09130">
    <property type="entry name" value="DUF1932"/>
    <property type="match status" value="1"/>
</dbReference>
<dbReference type="Gene3D" id="1.10.1040.10">
    <property type="entry name" value="N-(1-d-carboxylethyl)-l-norvaline Dehydrogenase, domain 2"/>
    <property type="match status" value="1"/>
</dbReference>
<proteinExistence type="predicted"/>
<gene>
    <name evidence="3" type="ORF">ACFOD4_19760</name>
</gene>
<name>A0ABV7G3M5_9PROT</name>
<evidence type="ECO:0000313" key="4">
    <source>
        <dbReference type="Proteomes" id="UP001595593"/>
    </source>
</evidence>
<evidence type="ECO:0000259" key="2">
    <source>
        <dbReference type="Pfam" id="PF09130"/>
    </source>
</evidence>
<dbReference type="Gene3D" id="3.40.50.720">
    <property type="entry name" value="NAD(P)-binding Rossmann-like Domain"/>
    <property type="match status" value="1"/>
</dbReference>
<reference evidence="4" key="1">
    <citation type="journal article" date="2019" name="Int. J. Syst. Evol. Microbiol.">
        <title>The Global Catalogue of Microorganisms (GCM) 10K type strain sequencing project: providing services to taxonomists for standard genome sequencing and annotation.</title>
        <authorList>
            <consortium name="The Broad Institute Genomics Platform"/>
            <consortium name="The Broad Institute Genome Sequencing Center for Infectious Disease"/>
            <person name="Wu L."/>
            <person name="Ma J."/>
        </authorList>
    </citation>
    <scope>NUCLEOTIDE SEQUENCE [LARGE SCALE GENOMIC DNA]</scope>
    <source>
        <strain evidence="4">KCTC 52094</strain>
    </source>
</reference>
<dbReference type="InterPro" id="IPR013328">
    <property type="entry name" value="6PGD_dom2"/>
</dbReference>
<protein>
    <submittedName>
        <fullName evidence="3">DUF1932 domain-containing protein</fullName>
    </submittedName>
</protein>
<feature type="domain" description="Phosphogluconate dehydrogenase NAD-binding putative C-terminal" evidence="2">
    <location>
        <begin position="198"/>
        <end position="269"/>
    </location>
</feature>
<sequence length="306" mass="31775">MNGMRQWRIGFVGYGEIGSTLGAGLRERGVEQVAAFDIAAFEGPYAALIQSRAEAAGVRLLDSLAALAEASDIIIGVTPGSASVASAEALAPHLAERHVFIDIASATPRVKRAVEDALRGTGALVADGSIVGTPRDGLALPILASGPAAEAARDALVPWGMKIDAVGPDLGTASAIKILRSVLIKGIEGLTHEMMLGARRYGLGDQVLQSAAATLMKRPFTDFAGNLIATGVIHARRRSEEAAMAAEALADVGIEPIMTRSTAERLRWVDALALKEHFAGRIPDSEAALEAMEARIADGQAGGQRG</sequence>
<dbReference type="SUPFAM" id="SSF51735">
    <property type="entry name" value="NAD(P)-binding Rossmann-fold domains"/>
    <property type="match status" value="1"/>
</dbReference>
<dbReference type="InterPro" id="IPR008927">
    <property type="entry name" value="6-PGluconate_DH-like_C_sf"/>
</dbReference>
<feature type="domain" description="6-phosphogluconate dehydrogenase NADP-binding" evidence="1">
    <location>
        <begin position="8"/>
        <end position="150"/>
    </location>
</feature>
<dbReference type="Proteomes" id="UP001595593">
    <property type="component" value="Unassembled WGS sequence"/>
</dbReference>
<keyword evidence="4" id="KW-1185">Reference proteome</keyword>
<evidence type="ECO:0000313" key="3">
    <source>
        <dbReference type="EMBL" id="MFC3127304.1"/>
    </source>
</evidence>
<comment type="caution">
    <text evidence="3">The sequence shown here is derived from an EMBL/GenBank/DDBJ whole genome shotgun (WGS) entry which is preliminary data.</text>
</comment>